<evidence type="ECO:0000256" key="4">
    <source>
        <dbReference type="ARBA" id="ARBA00022766"/>
    </source>
</evidence>
<evidence type="ECO:0000256" key="3">
    <source>
        <dbReference type="ARBA" id="ARBA00022732"/>
    </source>
</evidence>
<dbReference type="Pfam" id="PF17482">
    <property type="entry name" value="Phage_sheath_1C"/>
    <property type="match status" value="1"/>
</dbReference>
<dbReference type="Gene3D" id="3.40.50.11790">
    <property type="match status" value="1"/>
</dbReference>
<dbReference type="InterPro" id="IPR035089">
    <property type="entry name" value="Phage_sheath_subtilisin"/>
</dbReference>
<protein>
    <submittedName>
        <fullName evidence="10">Tail component</fullName>
    </submittedName>
</protein>
<keyword evidence="2" id="KW-1162">Viral penetration into host cytoplasm</keyword>
<feature type="domain" description="Tail sheath protein C-terminal" evidence="9">
    <location>
        <begin position="192"/>
        <end position="290"/>
    </location>
</feature>
<evidence type="ECO:0000256" key="5">
    <source>
        <dbReference type="ARBA" id="ARBA00023003"/>
    </source>
</evidence>
<evidence type="ECO:0000256" key="6">
    <source>
        <dbReference type="ARBA" id="ARBA00023009"/>
    </source>
</evidence>
<accession>A0A8S5UKT7</accession>
<keyword evidence="5" id="KW-0946">Virion</keyword>
<dbReference type="GO" id="GO:0098027">
    <property type="term" value="C:virus tail, sheath"/>
    <property type="evidence" value="ECO:0007669"/>
    <property type="project" value="UniProtKB-KW"/>
</dbReference>
<dbReference type="Pfam" id="PF04984">
    <property type="entry name" value="Phage_sheath_1"/>
    <property type="match status" value="1"/>
</dbReference>
<evidence type="ECO:0000256" key="7">
    <source>
        <dbReference type="ARBA" id="ARBA00023296"/>
    </source>
</evidence>
<evidence type="ECO:0000259" key="9">
    <source>
        <dbReference type="Pfam" id="PF17482"/>
    </source>
</evidence>
<reference evidence="10" key="1">
    <citation type="journal article" date="2021" name="Proc. Natl. Acad. Sci. U.S.A.">
        <title>A Catalog of Tens of Thousands of Viruses from Human Metagenomes Reveals Hidden Associations with Chronic Diseases.</title>
        <authorList>
            <person name="Tisza M.J."/>
            <person name="Buck C.B."/>
        </authorList>
    </citation>
    <scope>NUCLEOTIDE SEQUENCE</scope>
    <source>
        <strain evidence="10">Ctjdk2</strain>
    </source>
</reference>
<proteinExistence type="inferred from homology"/>
<organism evidence="10">
    <name type="scientific">Siphoviridae sp. ctjdk2</name>
    <dbReference type="NCBI Taxonomy" id="2825635"/>
    <lineage>
        <taxon>Viruses</taxon>
        <taxon>Duplodnaviria</taxon>
        <taxon>Heunggongvirae</taxon>
        <taxon>Uroviricota</taxon>
        <taxon>Caudoviricetes</taxon>
    </lineage>
</organism>
<keyword evidence="7" id="KW-1160">Virus entry into host cell</keyword>
<evidence type="ECO:0000259" key="8">
    <source>
        <dbReference type="Pfam" id="PF04984"/>
    </source>
</evidence>
<evidence type="ECO:0000256" key="2">
    <source>
        <dbReference type="ARBA" id="ARBA00022595"/>
    </source>
</evidence>
<feature type="domain" description="Tail sheath protein subtilisin-like" evidence="8">
    <location>
        <begin position="27"/>
        <end position="175"/>
    </location>
</feature>
<evidence type="ECO:0000313" key="10">
    <source>
        <dbReference type="EMBL" id="DAF95096.1"/>
    </source>
</evidence>
<dbReference type="GO" id="GO:0099000">
    <property type="term" value="P:symbiont genome ejection through host cell envelope, contractile tail mechanism"/>
    <property type="evidence" value="ECO:0007669"/>
    <property type="project" value="UniProtKB-KW"/>
</dbReference>
<keyword evidence="5" id="KW-1229">Viral tail sheath protein</keyword>
<comment type="similarity">
    <text evidence="1">Belongs to the myoviridae tail sheath protein family.</text>
</comment>
<dbReference type="Gene3D" id="3.30.1370.220">
    <property type="match status" value="1"/>
</dbReference>
<keyword evidence="3" id="KW-1227">Viral tail protein</keyword>
<sequence length="291" mass="30381">MSTLLKFLFANGAGAVKAVAVGKDESEEKDYASAFAALSDEEDVGVMVCDSAAQSVHLLLKTAAEDASAARRERIAVIGGSEETVAQMVNRAKAVNSERVVLVGPDIASDDGGTMSAVFAAAAVAAVIAGNTDPSVPINGAELTLFGAAGKRLSDNEIDQLVRGGVTPIETVGGVSSPVRGITTKTSSGGAADTTWRELTTILIVDEVIPTIRSALRTRFARSKNTAQSRGAIRSQVVLELEEMKSREIVDSYGEVLVSALKSDPTVCLVEFSFTVAHGLNRIYLTAHITV</sequence>
<dbReference type="InterPro" id="IPR020287">
    <property type="entry name" value="Tail_sheath_C"/>
</dbReference>
<keyword evidence="4" id="KW-1242">Viral contractile tail ejection system</keyword>
<evidence type="ECO:0000256" key="1">
    <source>
        <dbReference type="ARBA" id="ARBA00008005"/>
    </source>
</evidence>
<keyword evidence="6" id="KW-1171">Viral genome ejection through host cell envelope</keyword>
<name>A0A8S5UKT7_9CAUD</name>
<dbReference type="EMBL" id="BK016103">
    <property type="protein sequence ID" value="DAF95096.1"/>
    <property type="molecule type" value="Genomic_DNA"/>
</dbReference>